<comment type="subcellular location">
    <subcellularLocation>
        <location evidence="1 10">Nucleus</location>
    </subcellularLocation>
</comment>
<feature type="region of interest" description="Disordered" evidence="11">
    <location>
        <begin position="365"/>
        <end position="400"/>
    </location>
</feature>
<accession>A0A6P3VXM1</accession>
<dbReference type="InterPro" id="IPR003617">
    <property type="entry name" value="TFIIS/CRSP70_N_sub"/>
</dbReference>
<dbReference type="GO" id="GO:0070847">
    <property type="term" value="C:core mediator complex"/>
    <property type="evidence" value="ECO:0007669"/>
    <property type="project" value="TreeGrafter"/>
</dbReference>
<keyword evidence="13" id="KW-1185">Reference proteome</keyword>
<organism evidence="13 14">
    <name type="scientific">Clupea harengus</name>
    <name type="common">Atlantic herring</name>
    <dbReference type="NCBI Taxonomy" id="7950"/>
    <lineage>
        <taxon>Eukaryota</taxon>
        <taxon>Metazoa</taxon>
        <taxon>Chordata</taxon>
        <taxon>Craniata</taxon>
        <taxon>Vertebrata</taxon>
        <taxon>Euteleostomi</taxon>
        <taxon>Actinopterygii</taxon>
        <taxon>Neopterygii</taxon>
        <taxon>Teleostei</taxon>
        <taxon>Clupei</taxon>
        <taxon>Clupeiformes</taxon>
        <taxon>Clupeoidei</taxon>
        <taxon>Clupeidae</taxon>
        <taxon>Clupea</taxon>
    </lineage>
</organism>
<dbReference type="RefSeq" id="XP_012683738.2">
    <property type="nucleotide sequence ID" value="XM_012828284.3"/>
</dbReference>
<reference evidence="14" key="1">
    <citation type="submission" date="2025-08" db="UniProtKB">
        <authorList>
            <consortium name="RefSeq"/>
        </authorList>
    </citation>
    <scope>IDENTIFICATION</scope>
</reference>
<dbReference type="Gene3D" id="1.20.930.10">
    <property type="entry name" value="Conserved domain common to transcription factors TFIIS, elongin A, CRSP70"/>
    <property type="match status" value="1"/>
</dbReference>
<dbReference type="Pfam" id="PF15694">
    <property type="entry name" value="Med26_M"/>
    <property type="match status" value="1"/>
</dbReference>
<feature type="compositionally biased region" description="Polar residues" evidence="11">
    <location>
        <begin position="309"/>
        <end position="318"/>
    </location>
</feature>
<feature type="compositionally biased region" description="Basic and acidic residues" evidence="11">
    <location>
        <begin position="201"/>
        <end position="217"/>
    </location>
</feature>
<dbReference type="GO" id="GO:0005654">
    <property type="term" value="C:nucleoplasm"/>
    <property type="evidence" value="ECO:0007669"/>
    <property type="project" value="UniProtKB-ARBA"/>
</dbReference>
<dbReference type="SMART" id="SM00509">
    <property type="entry name" value="TFS2N"/>
    <property type="match status" value="1"/>
</dbReference>
<feature type="region of interest" description="Disordered" evidence="11">
    <location>
        <begin position="257"/>
        <end position="327"/>
    </location>
</feature>
<dbReference type="PANTHER" id="PTHR15201:SF1">
    <property type="entry name" value="MEDIATOR OF RNA POLYMERASE II TRANSCRIPTION SUBUNIT 26"/>
    <property type="match status" value="1"/>
</dbReference>
<evidence type="ECO:0000256" key="11">
    <source>
        <dbReference type="SAM" id="MobiDB-lite"/>
    </source>
</evidence>
<dbReference type="GO" id="GO:0016592">
    <property type="term" value="C:mediator complex"/>
    <property type="evidence" value="ECO:0007669"/>
    <property type="project" value="InterPro"/>
</dbReference>
<evidence type="ECO:0000256" key="5">
    <source>
        <dbReference type="ARBA" id="ARBA00023159"/>
    </source>
</evidence>
<keyword evidence="7 10" id="KW-0539">Nucleus</keyword>
<evidence type="ECO:0000256" key="6">
    <source>
        <dbReference type="ARBA" id="ARBA00023163"/>
    </source>
</evidence>
<dbReference type="PANTHER" id="PTHR15201">
    <property type="entry name" value="CRSP70"/>
    <property type="match status" value="1"/>
</dbReference>
<dbReference type="FunFam" id="1.20.930.10:FF:000008">
    <property type="entry name" value="mediator of RNA polymerase II transcription subunit 26"/>
    <property type="match status" value="1"/>
</dbReference>
<dbReference type="InterPro" id="IPR042376">
    <property type="entry name" value="MED26"/>
</dbReference>
<dbReference type="Pfam" id="PF15693">
    <property type="entry name" value="Med26_C"/>
    <property type="match status" value="1"/>
</dbReference>
<dbReference type="SUPFAM" id="SSF47676">
    <property type="entry name" value="Conserved domain common to transcription factors TFIIS, elongin A, CRSP70"/>
    <property type="match status" value="1"/>
</dbReference>
<evidence type="ECO:0000256" key="7">
    <source>
        <dbReference type="ARBA" id="ARBA00023242"/>
    </source>
</evidence>
<evidence type="ECO:0000256" key="1">
    <source>
        <dbReference type="ARBA" id="ARBA00004123"/>
    </source>
</evidence>
<dbReference type="KEGG" id="char:105900904"/>
<evidence type="ECO:0000256" key="9">
    <source>
        <dbReference type="ARBA" id="ARBA00031968"/>
    </source>
</evidence>
<dbReference type="GO" id="GO:0010628">
    <property type="term" value="P:positive regulation of gene expression"/>
    <property type="evidence" value="ECO:0007669"/>
    <property type="project" value="TreeGrafter"/>
</dbReference>
<feature type="region of interest" description="Disordered" evidence="11">
    <location>
        <begin position="198"/>
        <end position="237"/>
    </location>
</feature>
<protein>
    <recommendedName>
        <fullName evidence="3">Mediator of RNA polymerase II transcription subunit 26</fullName>
    </recommendedName>
    <alternativeName>
        <fullName evidence="8">Cofactor required for Sp1 transcriptional activation subunit 7</fullName>
    </alternativeName>
    <alternativeName>
        <fullName evidence="9">Mediator complex subunit 26</fullName>
    </alternativeName>
</protein>
<feature type="region of interest" description="Disordered" evidence="11">
    <location>
        <begin position="437"/>
        <end position="476"/>
    </location>
</feature>
<dbReference type="PROSITE" id="PS51319">
    <property type="entry name" value="TFIIS_N"/>
    <property type="match status" value="1"/>
</dbReference>
<feature type="compositionally biased region" description="Basic and acidic residues" evidence="11">
    <location>
        <begin position="379"/>
        <end position="389"/>
    </location>
</feature>
<dbReference type="InterPro" id="IPR017923">
    <property type="entry name" value="TFIIS_N"/>
</dbReference>
<evidence type="ECO:0000256" key="4">
    <source>
        <dbReference type="ARBA" id="ARBA00023015"/>
    </source>
</evidence>
<dbReference type="GO" id="GO:0006357">
    <property type="term" value="P:regulation of transcription by RNA polymerase II"/>
    <property type="evidence" value="ECO:0007669"/>
    <property type="project" value="InterPro"/>
</dbReference>
<evidence type="ECO:0000256" key="8">
    <source>
        <dbReference type="ARBA" id="ARBA00030125"/>
    </source>
</evidence>
<comment type="similarity">
    <text evidence="2">Belongs to the Mediator complex subunit 26 family.</text>
</comment>
<dbReference type="AlphaFoldDB" id="A0A6P3VXM1"/>
<name>A0A6P3VXM1_CLUHA</name>
<keyword evidence="4" id="KW-0805">Transcription regulation</keyword>
<sequence>MTAASTTPQQIRDRLLQAIDGQSNIRNMIAVLEVISHLEKYPITKEALEETRLGKLINDVRKKTKDEDLAKRAKKLLRTWQKLIEPGQSELPPKEYTGTNGGAFSSRIDYSPPAVTSVSGKSAPELKIRNDFLNCNYPKVEVSGHRKRKGGQTDAQHLLAKISKTSAFEHHSVATPPPTNGIAGSPDTLLNTFDVNNSLHHQSDKDSIDYHDHDRPSKVPVNAVKPHPSSPAVAKPPSASLLLKTAVSQQQAKKDLTATGVVQHPPKSPCSAAVNPKSNVPETLGRWPPPSVKVTISSPAPSPKVPSDSFGSGPSLHSPSPALRESCQDGQPLVEKAHDWQADVGSGHGEGTPGSKHDAVSSLHSVTVVPDGGPPTEGVKLESEGAAHHSERKRKKYRSRDYAVSLIGQHTDDSKKPAKLKDRKLTFDPVTGQIKPLALKESQPREDTPTSTVPETHWTDPHKQNTGPPPNPLQQTNWKELTRNGIIQSYLNLQSNMLTTSGGHTPGAHFFMTEFFKHEEHHMKEGRKTHALVPDAPAEHLPGVTREVTKEDIHKLHTDHWPGVNGCYDTKDSWHDWTECISLAPHGDEGKLHILPYVCLD</sequence>
<dbReference type="CDD" id="cd00183">
    <property type="entry name" value="TFIIS_I"/>
    <property type="match status" value="1"/>
</dbReference>
<proteinExistence type="inferred from homology"/>
<dbReference type="Pfam" id="PF08711">
    <property type="entry name" value="Med26"/>
    <property type="match status" value="1"/>
</dbReference>
<evidence type="ECO:0000256" key="3">
    <source>
        <dbReference type="ARBA" id="ARBA00019686"/>
    </source>
</evidence>
<dbReference type="InterPro" id="IPR031416">
    <property type="entry name" value="Med26_C"/>
</dbReference>
<keyword evidence="5" id="KW-0010">Activator</keyword>
<dbReference type="OrthoDB" id="550309at2759"/>
<evidence type="ECO:0000256" key="2">
    <source>
        <dbReference type="ARBA" id="ARBA00009681"/>
    </source>
</evidence>
<keyword evidence="6" id="KW-0804">Transcription</keyword>
<feature type="domain" description="TFIIS N-terminal" evidence="12">
    <location>
        <begin position="10"/>
        <end position="87"/>
    </location>
</feature>
<evidence type="ECO:0000259" key="12">
    <source>
        <dbReference type="PROSITE" id="PS51319"/>
    </source>
</evidence>
<dbReference type="Proteomes" id="UP000515152">
    <property type="component" value="Chromosome 10"/>
</dbReference>
<dbReference type="GO" id="GO:0003712">
    <property type="term" value="F:transcription coregulator activity"/>
    <property type="evidence" value="ECO:0007669"/>
    <property type="project" value="TreeGrafter"/>
</dbReference>
<evidence type="ECO:0000256" key="10">
    <source>
        <dbReference type="PROSITE-ProRule" id="PRU00649"/>
    </source>
</evidence>
<gene>
    <name evidence="14" type="primary">LOC105900904</name>
</gene>
<evidence type="ECO:0000313" key="14">
    <source>
        <dbReference type="RefSeq" id="XP_012683738.2"/>
    </source>
</evidence>
<dbReference type="GeneID" id="105900904"/>
<dbReference type="InterPro" id="IPR035441">
    <property type="entry name" value="TFIIS/LEDGF_dom_sf"/>
</dbReference>
<evidence type="ECO:0000313" key="13">
    <source>
        <dbReference type="Proteomes" id="UP000515152"/>
    </source>
</evidence>
<dbReference type="InterPro" id="IPR031417">
    <property type="entry name" value="Med26_Mid"/>
</dbReference>